<gene>
    <name evidence="1" type="ORF">ACFQ2Z_06475</name>
</gene>
<protein>
    <submittedName>
        <fullName evidence="1">DUF6886 family protein</fullName>
    </submittedName>
</protein>
<evidence type="ECO:0000313" key="1">
    <source>
        <dbReference type="EMBL" id="MFD1180996.1"/>
    </source>
</evidence>
<dbReference type="EMBL" id="JBHTKZ010000008">
    <property type="protein sequence ID" value="MFD1180996.1"/>
    <property type="molecule type" value="Genomic_DNA"/>
</dbReference>
<evidence type="ECO:0000313" key="2">
    <source>
        <dbReference type="Proteomes" id="UP001597211"/>
    </source>
</evidence>
<sequence>MRLYHFSEERDIREFVPRRIPSEPPSAPAMVWTIDEEHAPHYYFPRDCPRICLWCGEGTTASDRERFFGLSETSRIIAIEAGWYDRVRRGRIYRYRFESGPFQLQDVNAGYYTATEPVQAVAVDQIDDLVQTLVQEGIELRVTPSLWPMVDGVLNSTVSYSMIRMRNATPR</sequence>
<proteinExistence type="predicted"/>
<dbReference type="RefSeq" id="WP_240268001.1">
    <property type="nucleotide sequence ID" value="NZ_JAKSXN010000007.1"/>
</dbReference>
<reference evidence="2" key="1">
    <citation type="journal article" date="2019" name="Int. J. Syst. Evol. Microbiol.">
        <title>The Global Catalogue of Microorganisms (GCM) 10K type strain sequencing project: providing services to taxonomists for standard genome sequencing and annotation.</title>
        <authorList>
            <consortium name="The Broad Institute Genomics Platform"/>
            <consortium name="The Broad Institute Genome Sequencing Center for Infectious Disease"/>
            <person name="Wu L."/>
            <person name="Ma J."/>
        </authorList>
    </citation>
    <scope>NUCLEOTIDE SEQUENCE [LARGE SCALE GENOMIC DNA]</scope>
    <source>
        <strain evidence="2">CCUG 48216</strain>
    </source>
</reference>
<name>A0ABW3S863_9BACL</name>
<accession>A0ABW3S863</accession>
<dbReference type="InterPro" id="IPR049253">
    <property type="entry name" value="DUF6886"/>
</dbReference>
<organism evidence="1 2">
    <name type="scientific">Paenibacillus timonensis</name>
    <dbReference type="NCBI Taxonomy" id="225915"/>
    <lineage>
        <taxon>Bacteria</taxon>
        <taxon>Bacillati</taxon>
        <taxon>Bacillota</taxon>
        <taxon>Bacilli</taxon>
        <taxon>Bacillales</taxon>
        <taxon>Paenibacillaceae</taxon>
        <taxon>Paenibacillus</taxon>
    </lineage>
</organism>
<dbReference type="Pfam" id="PF21820">
    <property type="entry name" value="DUF6886"/>
    <property type="match status" value="1"/>
</dbReference>
<dbReference type="Proteomes" id="UP001597211">
    <property type="component" value="Unassembled WGS sequence"/>
</dbReference>
<comment type="caution">
    <text evidence="1">The sequence shown here is derived from an EMBL/GenBank/DDBJ whole genome shotgun (WGS) entry which is preliminary data.</text>
</comment>
<keyword evidence="2" id="KW-1185">Reference proteome</keyword>